<comment type="caution">
    <text evidence="1">The sequence shown here is derived from an EMBL/GenBank/DDBJ whole genome shotgun (WGS) entry which is preliminary data.</text>
</comment>
<organism evidence="1 2">
    <name type="scientific">Entotheonella factor</name>
    <dbReference type="NCBI Taxonomy" id="1429438"/>
    <lineage>
        <taxon>Bacteria</taxon>
        <taxon>Pseudomonadati</taxon>
        <taxon>Nitrospinota/Tectimicrobiota group</taxon>
        <taxon>Candidatus Tectimicrobiota</taxon>
        <taxon>Candidatus Entotheonellia</taxon>
        <taxon>Candidatus Entotheonellales</taxon>
        <taxon>Candidatus Entotheonellaceae</taxon>
        <taxon>Candidatus Entotheonella</taxon>
    </lineage>
</organism>
<evidence type="ECO:0000313" key="1">
    <source>
        <dbReference type="EMBL" id="ETW96221.1"/>
    </source>
</evidence>
<name>W4LFV3_ENTF1</name>
<evidence type="ECO:0000313" key="2">
    <source>
        <dbReference type="Proteomes" id="UP000019141"/>
    </source>
</evidence>
<reference evidence="1 2" key="1">
    <citation type="journal article" date="2014" name="Nature">
        <title>An environmental bacterial taxon with a large and distinct metabolic repertoire.</title>
        <authorList>
            <person name="Wilson M.C."/>
            <person name="Mori T."/>
            <person name="Ruckert C."/>
            <person name="Uria A.R."/>
            <person name="Helf M.J."/>
            <person name="Takada K."/>
            <person name="Gernert C."/>
            <person name="Steffens U.A."/>
            <person name="Heycke N."/>
            <person name="Schmitt S."/>
            <person name="Rinke C."/>
            <person name="Helfrich E.J."/>
            <person name="Brachmann A.O."/>
            <person name="Gurgui C."/>
            <person name="Wakimoto T."/>
            <person name="Kracht M."/>
            <person name="Crusemann M."/>
            <person name="Hentschel U."/>
            <person name="Abe I."/>
            <person name="Matsunaga S."/>
            <person name="Kalinowski J."/>
            <person name="Takeyama H."/>
            <person name="Piel J."/>
        </authorList>
    </citation>
    <scope>NUCLEOTIDE SEQUENCE [LARGE SCALE GENOMIC DNA]</scope>
    <source>
        <strain evidence="2">TSY1</strain>
    </source>
</reference>
<gene>
    <name evidence="1" type="ORF">ETSY1_27525</name>
</gene>
<accession>W4LFV3</accession>
<protein>
    <submittedName>
        <fullName evidence="1">Uncharacterized protein</fullName>
    </submittedName>
</protein>
<keyword evidence="2" id="KW-1185">Reference proteome</keyword>
<dbReference type="AlphaFoldDB" id="W4LFV3"/>
<proteinExistence type="predicted"/>
<dbReference type="HOGENOM" id="CLU_2970826_0_0_7"/>
<dbReference type="Proteomes" id="UP000019141">
    <property type="component" value="Unassembled WGS sequence"/>
</dbReference>
<dbReference type="EMBL" id="AZHW01000820">
    <property type="protein sequence ID" value="ETW96221.1"/>
    <property type="molecule type" value="Genomic_DNA"/>
</dbReference>
<sequence length="58" mass="6731">MTERCQSNSKFRQDMRNLNHAVHRQMWAFIAVVAGLACEQTDLNVSDEQGFHVLRARL</sequence>